<dbReference type="PANTHER" id="PTHR43096:SF10">
    <property type="entry name" value="CHAPERONE PROTEIN DNAJ A6, CHLOROPLASTIC"/>
    <property type="match status" value="1"/>
</dbReference>
<dbReference type="HOGENOM" id="CLU_733727_0_0_1"/>
<evidence type="ECO:0000313" key="3">
    <source>
        <dbReference type="Proteomes" id="UP000016922"/>
    </source>
</evidence>
<dbReference type="Pfam" id="PF00226">
    <property type="entry name" value="DnaJ"/>
    <property type="match status" value="1"/>
</dbReference>
<organism evidence="2 3">
    <name type="scientific">Glarea lozoyensis (strain ATCC 20868 / MF5171)</name>
    <dbReference type="NCBI Taxonomy" id="1116229"/>
    <lineage>
        <taxon>Eukaryota</taxon>
        <taxon>Fungi</taxon>
        <taxon>Dikarya</taxon>
        <taxon>Ascomycota</taxon>
        <taxon>Pezizomycotina</taxon>
        <taxon>Leotiomycetes</taxon>
        <taxon>Helotiales</taxon>
        <taxon>Helotiaceae</taxon>
        <taxon>Glarea</taxon>
    </lineage>
</organism>
<reference evidence="2 3" key="1">
    <citation type="journal article" date="2013" name="BMC Genomics">
        <title>Genomics-driven discovery of the pneumocandin biosynthetic gene cluster in the fungus Glarea lozoyensis.</title>
        <authorList>
            <person name="Chen L."/>
            <person name="Yue Q."/>
            <person name="Zhang X."/>
            <person name="Xiang M."/>
            <person name="Wang C."/>
            <person name="Li S."/>
            <person name="Che Y."/>
            <person name="Ortiz-Lopez F.J."/>
            <person name="Bills G.F."/>
            <person name="Liu X."/>
            <person name="An Z."/>
        </authorList>
    </citation>
    <scope>NUCLEOTIDE SEQUENCE [LARGE SCALE GENOMIC DNA]</scope>
    <source>
        <strain evidence="3">ATCC 20868 / MF5171</strain>
    </source>
</reference>
<dbReference type="eggNOG" id="KOG0714">
    <property type="taxonomic scope" value="Eukaryota"/>
</dbReference>
<dbReference type="PRINTS" id="PR00625">
    <property type="entry name" value="JDOMAIN"/>
</dbReference>
<dbReference type="GO" id="GO:0005737">
    <property type="term" value="C:cytoplasm"/>
    <property type="evidence" value="ECO:0007669"/>
    <property type="project" value="TreeGrafter"/>
</dbReference>
<dbReference type="InterPro" id="IPR001623">
    <property type="entry name" value="DnaJ_domain"/>
</dbReference>
<proteinExistence type="predicted"/>
<dbReference type="GO" id="GO:0051082">
    <property type="term" value="F:unfolded protein binding"/>
    <property type="evidence" value="ECO:0007669"/>
    <property type="project" value="TreeGrafter"/>
</dbReference>
<dbReference type="OMA" id="DEWIMSS"/>
<dbReference type="GeneID" id="19463979"/>
<dbReference type="OrthoDB" id="442087at2759"/>
<dbReference type="AlphaFoldDB" id="S3DNS8"/>
<dbReference type="PROSITE" id="PS00636">
    <property type="entry name" value="DNAJ_1"/>
    <property type="match status" value="1"/>
</dbReference>
<protein>
    <submittedName>
        <fullName evidence="2">Chaperone J-domain-containing protein</fullName>
    </submittedName>
</protein>
<dbReference type="SUPFAM" id="SSF46565">
    <property type="entry name" value="Chaperone J-domain"/>
    <property type="match status" value="1"/>
</dbReference>
<accession>S3DNS8</accession>
<keyword evidence="3" id="KW-1185">Reference proteome</keyword>
<dbReference type="STRING" id="1116229.S3DNS8"/>
<evidence type="ECO:0000313" key="2">
    <source>
        <dbReference type="EMBL" id="EPE28133.1"/>
    </source>
</evidence>
<dbReference type="Proteomes" id="UP000016922">
    <property type="component" value="Unassembled WGS sequence"/>
</dbReference>
<gene>
    <name evidence="2" type="ORF">GLAREA_04924</name>
</gene>
<dbReference type="PROSITE" id="PS50076">
    <property type="entry name" value="DNAJ_2"/>
    <property type="match status" value="1"/>
</dbReference>
<dbReference type="RefSeq" id="XP_008085492.1">
    <property type="nucleotide sequence ID" value="XM_008087301.1"/>
</dbReference>
<dbReference type="KEGG" id="glz:GLAREA_04924"/>
<dbReference type="InterPro" id="IPR018253">
    <property type="entry name" value="DnaJ_domain_CS"/>
</dbReference>
<dbReference type="GO" id="GO:0042026">
    <property type="term" value="P:protein refolding"/>
    <property type="evidence" value="ECO:0007669"/>
    <property type="project" value="TreeGrafter"/>
</dbReference>
<dbReference type="CDD" id="cd06257">
    <property type="entry name" value="DnaJ"/>
    <property type="match status" value="1"/>
</dbReference>
<evidence type="ECO:0000259" key="1">
    <source>
        <dbReference type="PROSITE" id="PS50076"/>
    </source>
</evidence>
<dbReference type="InterPro" id="IPR036869">
    <property type="entry name" value="J_dom_sf"/>
</dbReference>
<dbReference type="Gene3D" id="1.10.287.110">
    <property type="entry name" value="DnaJ domain"/>
    <property type="match status" value="1"/>
</dbReference>
<dbReference type="PANTHER" id="PTHR43096">
    <property type="entry name" value="DNAJ HOMOLOG 1, MITOCHONDRIAL-RELATED"/>
    <property type="match status" value="1"/>
</dbReference>
<feature type="domain" description="J" evidence="1">
    <location>
        <begin position="3"/>
        <end position="67"/>
    </location>
</feature>
<dbReference type="SMART" id="SM00271">
    <property type="entry name" value="DnaJ"/>
    <property type="match status" value="1"/>
</dbReference>
<name>S3DNS8_GLAL2</name>
<sequence length="377" mass="43713">MEDHYAVLGVPRTASISIIRESYRRLALRFHPDKNKNSNATSEFQRIVRAWEVLQDEEKRANYDGGFGWSSNRSSEQNYDEFLRSWKSREDANPEPKNWSYAGEDGLHNDRLLRREKSRAWKELVKQEYLSRLETWASTRKRLVPLVLACRDSIALRESQFNVLSNMGNCEAIIQFQKAVELSKSTGTVVEDSALIISKLVSAREKFMARLSHELSDVKIQRDQLLLQLEENQRTFEYQEIDSQQLHVQEALQILGPRDLSASLLIDVDPRLRAINRWESLAKIGSPRNFSSPSVDLSEGPWHSQLEWERMTGELKCSRCDKLDFHVIPECGPARCPTCGVVVCNECHRDLWLLRQYDEWIMSSVDGDEECFFNLDV</sequence>
<dbReference type="EMBL" id="KE145369">
    <property type="protein sequence ID" value="EPE28133.1"/>
    <property type="molecule type" value="Genomic_DNA"/>
</dbReference>